<evidence type="ECO:0000313" key="2">
    <source>
        <dbReference type="EMBL" id="RGX25485.1"/>
    </source>
</evidence>
<dbReference type="GO" id="GO:0016853">
    <property type="term" value="F:isomerase activity"/>
    <property type="evidence" value="ECO:0007669"/>
    <property type="project" value="UniProtKB-KW"/>
</dbReference>
<dbReference type="RefSeq" id="WP_007715803.1">
    <property type="nucleotide sequence ID" value="NZ_JAWRJJ010000219.1"/>
</dbReference>
<evidence type="ECO:0000313" key="3">
    <source>
        <dbReference type="Proteomes" id="UP000283880"/>
    </source>
</evidence>
<comment type="caution">
    <text evidence="2">The sequence shown here is derived from an EMBL/GenBank/DDBJ whole genome shotgun (WGS) entry which is preliminary data.</text>
</comment>
<keyword evidence="2" id="KW-0413">Isomerase</keyword>
<dbReference type="PANTHER" id="PTHR12110:SF21">
    <property type="entry name" value="XYLOSE ISOMERASE-LIKE TIM BARREL DOMAIN-CONTAINING PROTEIN"/>
    <property type="match status" value="1"/>
</dbReference>
<dbReference type="OrthoDB" id="9801960at2"/>
<name>A0A413FA02_9FIRM</name>
<dbReference type="Proteomes" id="UP000283880">
    <property type="component" value="Unassembled WGS sequence"/>
</dbReference>
<proteinExistence type="predicted"/>
<dbReference type="InterPro" id="IPR050312">
    <property type="entry name" value="IolE/XylAMocC-like"/>
</dbReference>
<sequence length="298" mass="34336">MRLSTSTSILYQNKRFGRFYQVEDSIRLCAESGFRHVDVNFYDQGLEGNPLARDGWERWVDGLREQAERSGITIFQTHAFCYRTAESTDFTIDRPWFEERIRRSITASRMLGAEWTVIHPADFSRDPEYSAEKCKAFNCEYWKPFVELGVRCGVGIAFENMFQSGFKQRYCSEVDEIIGLADSFHEDLVGICWDTGHGALSGQDQGEAIRKIGNRLKAMHVNDNHALPKQDEHLMPFYGTVDWLTIMEALKDIGYSHDFAYELKQATQTLPPELCGEMLRFLYDLGMNLIERAAVCEN</sequence>
<reference evidence="2 3" key="1">
    <citation type="submission" date="2018-08" db="EMBL/GenBank/DDBJ databases">
        <title>A genome reference for cultivated species of the human gut microbiota.</title>
        <authorList>
            <person name="Zou Y."/>
            <person name="Xue W."/>
            <person name="Luo G."/>
        </authorList>
    </citation>
    <scope>NUCLEOTIDE SEQUENCE [LARGE SCALE GENOMIC DNA]</scope>
    <source>
        <strain evidence="2 3">AF04-15</strain>
    </source>
</reference>
<protein>
    <submittedName>
        <fullName evidence="2">Sugar phosphate isomerase/epimerase</fullName>
    </submittedName>
</protein>
<dbReference type="Gene3D" id="3.20.20.150">
    <property type="entry name" value="Divalent-metal-dependent TIM barrel enzymes"/>
    <property type="match status" value="1"/>
</dbReference>
<dbReference type="InterPro" id="IPR013022">
    <property type="entry name" value="Xyl_isomerase-like_TIM-brl"/>
</dbReference>
<organism evidence="2 3">
    <name type="scientific">Enterocloster asparagiformis</name>
    <dbReference type="NCBI Taxonomy" id="333367"/>
    <lineage>
        <taxon>Bacteria</taxon>
        <taxon>Bacillati</taxon>
        <taxon>Bacillota</taxon>
        <taxon>Clostridia</taxon>
        <taxon>Lachnospirales</taxon>
        <taxon>Lachnospiraceae</taxon>
        <taxon>Enterocloster</taxon>
    </lineage>
</organism>
<dbReference type="Pfam" id="PF01261">
    <property type="entry name" value="AP_endonuc_2"/>
    <property type="match status" value="1"/>
</dbReference>
<dbReference type="PANTHER" id="PTHR12110">
    <property type="entry name" value="HYDROXYPYRUVATE ISOMERASE"/>
    <property type="match status" value="1"/>
</dbReference>
<dbReference type="AlphaFoldDB" id="A0A413FA02"/>
<accession>A0A413FA02</accession>
<gene>
    <name evidence="2" type="ORF">DWV29_21565</name>
</gene>
<evidence type="ECO:0000259" key="1">
    <source>
        <dbReference type="Pfam" id="PF01261"/>
    </source>
</evidence>
<dbReference type="SUPFAM" id="SSF51658">
    <property type="entry name" value="Xylose isomerase-like"/>
    <property type="match status" value="1"/>
</dbReference>
<dbReference type="EMBL" id="QSBM01000019">
    <property type="protein sequence ID" value="RGX25485.1"/>
    <property type="molecule type" value="Genomic_DNA"/>
</dbReference>
<feature type="domain" description="Xylose isomerase-like TIM barrel" evidence="1">
    <location>
        <begin position="26"/>
        <end position="283"/>
    </location>
</feature>
<dbReference type="InterPro" id="IPR036237">
    <property type="entry name" value="Xyl_isomerase-like_sf"/>
</dbReference>